<feature type="repeat" description="PPR" evidence="3">
    <location>
        <begin position="123"/>
        <end position="153"/>
    </location>
</feature>
<dbReference type="FunFam" id="1.25.40.10:FF:000725">
    <property type="entry name" value="Pentatricopeptide repeat-containing protein At3g63370, chloroplastic"/>
    <property type="match status" value="1"/>
</dbReference>
<dbReference type="InterPro" id="IPR046960">
    <property type="entry name" value="PPR_At4g14850-like_plant"/>
</dbReference>
<comment type="caution">
    <text evidence="4">The sequence shown here is derived from an EMBL/GenBank/DDBJ whole genome shotgun (WGS) entry which is preliminary data.</text>
</comment>
<dbReference type="Pfam" id="PF13041">
    <property type="entry name" value="PPR_2"/>
    <property type="match status" value="2"/>
</dbReference>
<dbReference type="NCBIfam" id="TIGR00756">
    <property type="entry name" value="PPR"/>
    <property type="match status" value="3"/>
</dbReference>
<evidence type="ECO:0000256" key="2">
    <source>
        <dbReference type="ARBA" id="ARBA00022737"/>
    </source>
</evidence>
<dbReference type="PROSITE" id="PS51375">
    <property type="entry name" value="PPR"/>
    <property type="match status" value="2"/>
</dbReference>
<dbReference type="GO" id="GO:0003723">
    <property type="term" value="F:RNA binding"/>
    <property type="evidence" value="ECO:0007669"/>
    <property type="project" value="InterPro"/>
</dbReference>
<evidence type="ECO:0000256" key="1">
    <source>
        <dbReference type="ARBA" id="ARBA00006643"/>
    </source>
</evidence>
<accession>A0A7J7BUY5</accession>
<comment type="similarity">
    <text evidence="1">Belongs to the PPR family. PCMP-H subfamily.</text>
</comment>
<dbReference type="Gene3D" id="1.25.40.10">
    <property type="entry name" value="Tetratricopeptide repeat domain"/>
    <property type="match status" value="2"/>
</dbReference>
<reference evidence="4 5" key="1">
    <citation type="journal article" date="2020" name="Nat. Commun.">
        <title>Genome of Tripterygium wilfordii and identification of cytochrome P450 involved in triptolide biosynthesis.</title>
        <authorList>
            <person name="Tu L."/>
            <person name="Su P."/>
            <person name="Zhang Z."/>
            <person name="Gao L."/>
            <person name="Wang J."/>
            <person name="Hu T."/>
            <person name="Zhou J."/>
            <person name="Zhang Y."/>
            <person name="Zhao Y."/>
            <person name="Liu Y."/>
            <person name="Song Y."/>
            <person name="Tong Y."/>
            <person name="Lu Y."/>
            <person name="Yang J."/>
            <person name="Xu C."/>
            <person name="Jia M."/>
            <person name="Peters R.J."/>
            <person name="Huang L."/>
            <person name="Gao W."/>
        </authorList>
    </citation>
    <scope>NUCLEOTIDE SEQUENCE [LARGE SCALE GENOMIC DNA]</scope>
    <source>
        <strain evidence="5">cv. XIE 37</strain>
        <tissue evidence="4">Leaf</tissue>
    </source>
</reference>
<dbReference type="InterPro" id="IPR011990">
    <property type="entry name" value="TPR-like_helical_dom_sf"/>
</dbReference>
<dbReference type="GO" id="GO:0009451">
    <property type="term" value="P:RNA modification"/>
    <property type="evidence" value="ECO:0007669"/>
    <property type="project" value="InterPro"/>
</dbReference>
<sequence length="173" mass="19371">MYGRFDDLGKARRVFEEMVERDAVSWNSLISGYAANGYYEEALEIYRQARMAGLVPDSFTVSIVLPARGGLVAVDEGKAIHGLVVRIGIGRDVIVSNGLISMYFKFDRIEDATKVFDKMVSRDTVSWNTLICGYSQLELFEESLKLFMEMVNKFKPDMLTIASVILFSALAAT</sequence>
<dbReference type="Proteomes" id="UP000593562">
    <property type="component" value="Unassembled WGS sequence"/>
</dbReference>
<evidence type="ECO:0000313" key="5">
    <source>
        <dbReference type="Proteomes" id="UP000593562"/>
    </source>
</evidence>
<evidence type="ECO:0000313" key="4">
    <source>
        <dbReference type="EMBL" id="KAF5725681.1"/>
    </source>
</evidence>
<dbReference type="InParanoid" id="A0A7J7BUY5"/>
<dbReference type="EMBL" id="JAAARO010000023">
    <property type="protein sequence ID" value="KAF5725681.1"/>
    <property type="molecule type" value="Genomic_DNA"/>
</dbReference>
<dbReference type="InterPro" id="IPR002885">
    <property type="entry name" value="PPR_rpt"/>
</dbReference>
<dbReference type="PANTHER" id="PTHR47926">
    <property type="entry name" value="PENTATRICOPEPTIDE REPEAT-CONTAINING PROTEIN"/>
    <property type="match status" value="1"/>
</dbReference>
<dbReference type="AlphaFoldDB" id="A0A7J7BUY5"/>
<evidence type="ECO:0000256" key="3">
    <source>
        <dbReference type="PROSITE-ProRule" id="PRU00708"/>
    </source>
</evidence>
<organism evidence="4 5">
    <name type="scientific">Tripterygium wilfordii</name>
    <name type="common">Thunder God vine</name>
    <dbReference type="NCBI Taxonomy" id="458696"/>
    <lineage>
        <taxon>Eukaryota</taxon>
        <taxon>Viridiplantae</taxon>
        <taxon>Streptophyta</taxon>
        <taxon>Embryophyta</taxon>
        <taxon>Tracheophyta</taxon>
        <taxon>Spermatophyta</taxon>
        <taxon>Magnoliopsida</taxon>
        <taxon>eudicotyledons</taxon>
        <taxon>Gunneridae</taxon>
        <taxon>Pentapetalae</taxon>
        <taxon>rosids</taxon>
        <taxon>fabids</taxon>
        <taxon>Celastrales</taxon>
        <taxon>Celastraceae</taxon>
        <taxon>Tripterygium</taxon>
    </lineage>
</organism>
<feature type="repeat" description="PPR" evidence="3">
    <location>
        <begin position="22"/>
        <end position="56"/>
    </location>
</feature>
<keyword evidence="5" id="KW-1185">Reference proteome</keyword>
<protein>
    <submittedName>
        <fullName evidence="4">Putative pentatricopeptide repeat-containing protein</fullName>
    </submittedName>
</protein>
<dbReference type="SUPFAM" id="SSF48452">
    <property type="entry name" value="TPR-like"/>
    <property type="match status" value="1"/>
</dbReference>
<gene>
    <name evidence="4" type="ORF">HS088_TW23G00408</name>
</gene>
<name>A0A7J7BUY5_TRIWF</name>
<keyword evidence="2" id="KW-0677">Repeat</keyword>
<dbReference type="Pfam" id="PF01535">
    <property type="entry name" value="PPR"/>
    <property type="match status" value="1"/>
</dbReference>
<proteinExistence type="inferred from homology"/>